<dbReference type="EMBL" id="JAMRDG010000001">
    <property type="protein sequence ID" value="KAJ3696681.1"/>
    <property type="molecule type" value="Genomic_DNA"/>
</dbReference>
<comment type="caution">
    <text evidence="3">The sequence shown here is derived from an EMBL/GenBank/DDBJ whole genome shotgun (WGS) entry which is preliminary data.</text>
</comment>
<sequence length="159" mass="17408">MDCNGIDRIVKISIRHAGVIDALTVHFLRNGFEESSQQWGGQGGRLTEFHLQPTEYITSIKGYVGFYDDVFVVRSLKFETNLGSFGPYGTEEGAPFELPIIGQIVGFHGRAAGFLDSLGVYVKAGGDSRGNDGNSGSSYNNNCHESNSEHTDYILDYCI</sequence>
<dbReference type="GO" id="GO:0030246">
    <property type="term" value="F:carbohydrate binding"/>
    <property type="evidence" value="ECO:0007669"/>
    <property type="project" value="UniProtKB-KW"/>
</dbReference>
<protein>
    <recommendedName>
        <fullName evidence="2">Jacalin-type lectin domain-containing protein</fullName>
    </recommendedName>
</protein>
<organism evidence="3 4">
    <name type="scientific">Rhynchospora tenuis</name>
    <dbReference type="NCBI Taxonomy" id="198213"/>
    <lineage>
        <taxon>Eukaryota</taxon>
        <taxon>Viridiplantae</taxon>
        <taxon>Streptophyta</taxon>
        <taxon>Embryophyta</taxon>
        <taxon>Tracheophyta</taxon>
        <taxon>Spermatophyta</taxon>
        <taxon>Magnoliopsida</taxon>
        <taxon>Liliopsida</taxon>
        <taxon>Poales</taxon>
        <taxon>Cyperaceae</taxon>
        <taxon>Cyperoideae</taxon>
        <taxon>Rhynchosporeae</taxon>
        <taxon>Rhynchospora</taxon>
    </lineage>
</organism>
<dbReference type="Pfam" id="PF01419">
    <property type="entry name" value="Jacalin"/>
    <property type="match status" value="1"/>
</dbReference>
<dbReference type="Proteomes" id="UP001210211">
    <property type="component" value="Unassembled WGS sequence"/>
</dbReference>
<dbReference type="InterPro" id="IPR033734">
    <property type="entry name" value="Jacalin-like_lectin_dom_plant"/>
</dbReference>
<reference evidence="3 4" key="1">
    <citation type="journal article" date="2022" name="Cell">
        <title>Repeat-based holocentromeres influence genome architecture and karyotype evolution.</title>
        <authorList>
            <person name="Hofstatter P.G."/>
            <person name="Thangavel G."/>
            <person name="Lux T."/>
            <person name="Neumann P."/>
            <person name="Vondrak T."/>
            <person name="Novak P."/>
            <person name="Zhang M."/>
            <person name="Costa L."/>
            <person name="Castellani M."/>
            <person name="Scott A."/>
            <person name="Toegelov H."/>
            <person name="Fuchs J."/>
            <person name="Mata-Sucre Y."/>
            <person name="Dias Y."/>
            <person name="Vanzela A.L.L."/>
            <person name="Huettel B."/>
            <person name="Almeida C.C.S."/>
            <person name="Simkova H."/>
            <person name="Souza G."/>
            <person name="Pedrosa-Harand A."/>
            <person name="Macas J."/>
            <person name="Mayer K.F.X."/>
            <person name="Houben A."/>
            <person name="Marques A."/>
        </authorList>
    </citation>
    <scope>NUCLEOTIDE SEQUENCE [LARGE SCALE GENOMIC DNA]</scope>
    <source>
        <strain evidence="3">RhyTen1mFocal</strain>
    </source>
</reference>
<gene>
    <name evidence="3" type="ORF">LUZ61_000386</name>
</gene>
<evidence type="ECO:0000256" key="1">
    <source>
        <dbReference type="ARBA" id="ARBA00022734"/>
    </source>
</evidence>
<dbReference type="InterPro" id="IPR036404">
    <property type="entry name" value="Jacalin-like_lectin_dom_sf"/>
</dbReference>
<dbReference type="CDD" id="cd09612">
    <property type="entry name" value="Jacalin"/>
    <property type="match status" value="1"/>
</dbReference>
<dbReference type="PANTHER" id="PTHR46506">
    <property type="entry name" value="OS05G0143600 PROTEIN"/>
    <property type="match status" value="1"/>
</dbReference>
<dbReference type="PROSITE" id="PS51752">
    <property type="entry name" value="JACALIN_LECTIN"/>
    <property type="match status" value="1"/>
</dbReference>
<feature type="domain" description="Jacalin-type lectin" evidence="2">
    <location>
        <begin position="1"/>
        <end position="124"/>
    </location>
</feature>
<evidence type="ECO:0000313" key="4">
    <source>
        <dbReference type="Proteomes" id="UP001210211"/>
    </source>
</evidence>
<accession>A0AAD5ZF98</accession>
<dbReference type="SUPFAM" id="SSF51101">
    <property type="entry name" value="Mannose-binding lectins"/>
    <property type="match status" value="1"/>
</dbReference>
<keyword evidence="1" id="KW-0430">Lectin</keyword>
<dbReference type="AlphaFoldDB" id="A0AAD5ZF98"/>
<name>A0AAD5ZF98_9POAL</name>
<dbReference type="InterPro" id="IPR001229">
    <property type="entry name" value="Jacalin-like_lectin_dom"/>
</dbReference>
<keyword evidence="4" id="KW-1185">Reference proteome</keyword>
<dbReference type="SMART" id="SM00915">
    <property type="entry name" value="Jacalin"/>
    <property type="match status" value="1"/>
</dbReference>
<evidence type="ECO:0000259" key="2">
    <source>
        <dbReference type="PROSITE" id="PS51752"/>
    </source>
</evidence>
<evidence type="ECO:0000313" key="3">
    <source>
        <dbReference type="EMBL" id="KAJ3696681.1"/>
    </source>
</evidence>
<dbReference type="Gene3D" id="2.100.10.30">
    <property type="entry name" value="Jacalin-like lectin domain"/>
    <property type="match status" value="1"/>
</dbReference>
<proteinExistence type="predicted"/>